<dbReference type="Proteomes" id="UP000076021">
    <property type="component" value="Chromosome"/>
</dbReference>
<reference evidence="2 3" key="1">
    <citation type="journal article" date="2016" name="Genome Announc.">
        <title>Whole-Genome Sequence of Rummeliibacillus stabekisii Strain PP9 Isolated from Antarctic Soil.</title>
        <authorList>
            <person name="da Mota F.F."/>
            <person name="Vollu R.E."/>
            <person name="Jurelevicius D."/>
            <person name="Seldin L."/>
        </authorList>
    </citation>
    <scope>NUCLEOTIDE SEQUENCE [LARGE SCALE GENOMIC DNA]</scope>
    <source>
        <strain evidence="2 3">PP9</strain>
    </source>
</reference>
<dbReference type="InterPro" id="IPR031306">
    <property type="entry name" value="CcdC"/>
</dbReference>
<evidence type="ECO:0000313" key="3">
    <source>
        <dbReference type="Proteomes" id="UP000076021"/>
    </source>
</evidence>
<protein>
    <recommendedName>
        <fullName evidence="4">Protein CcdC</fullName>
    </recommendedName>
</protein>
<dbReference type="AlphaFoldDB" id="A0A143HB56"/>
<evidence type="ECO:0000313" key="2">
    <source>
        <dbReference type="EMBL" id="AMW98948.1"/>
    </source>
</evidence>
<dbReference type="EMBL" id="CP014806">
    <property type="protein sequence ID" value="AMW98948.1"/>
    <property type="molecule type" value="Genomic_DNA"/>
</dbReference>
<evidence type="ECO:0008006" key="4">
    <source>
        <dbReference type="Google" id="ProtNLM"/>
    </source>
</evidence>
<feature type="transmembrane region" description="Helical" evidence="1">
    <location>
        <begin position="67"/>
        <end position="90"/>
    </location>
</feature>
<dbReference type="PANTHER" id="PTHR39164:SF1">
    <property type="entry name" value="PROTEIN CCDC"/>
    <property type="match status" value="1"/>
</dbReference>
<keyword evidence="1" id="KW-0812">Transmembrane</keyword>
<feature type="transmembrane region" description="Helical" evidence="1">
    <location>
        <begin position="42"/>
        <end position="61"/>
    </location>
</feature>
<organism evidence="2 3">
    <name type="scientific">Rummeliibacillus stabekisii</name>
    <dbReference type="NCBI Taxonomy" id="241244"/>
    <lineage>
        <taxon>Bacteria</taxon>
        <taxon>Bacillati</taxon>
        <taxon>Bacillota</taxon>
        <taxon>Bacilli</taxon>
        <taxon>Bacillales</taxon>
        <taxon>Caryophanaceae</taxon>
        <taxon>Rummeliibacillus</taxon>
    </lineage>
</organism>
<keyword evidence="1" id="KW-1133">Transmembrane helix</keyword>
<gene>
    <name evidence="2" type="ORF">ATY39_05445</name>
</gene>
<reference evidence="3" key="2">
    <citation type="submission" date="2016-03" db="EMBL/GenBank/DDBJ databases">
        <authorList>
            <person name="Ploux O."/>
        </authorList>
    </citation>
    <scope>NUCLEOTIDE SEQUENCE [LARGE SCALE GENOMIC DNA]</scope>
    <source>
        <strain evidence="3">PP9</strain>
    </source>
</reference>
<proteinExistence type="predicted"/>
<keyword evidence="1" id="KW-0472">Membrane</keyword>
<dbReference type="Pfam" id="PF07301">
    <property type="entry name" value="DUF1453"/>
    <property type="match status" value="1"/>
</dbReference>
<dbReference type="OrthoDB" id="120091at2"/>
<dbReference type="PANTHER" id="PTHR39164">
    <property type="entry name" value="PROTEIN CCDC"/>
    <property type="match status" value="1"/>
</dbReference>
<dbReference type="RefSeq" id="WP_066786926.1">
    <property type="nucleotide sequence ID" value="NZ_CP014806.1"/>
</dbReference>
<feature type="transmembrane region" description="Helical" evidence="1">
    <location>
        <begin position="102"/>
        <end position="121"/>
    </location>
</feature>
<evidence type="ECO:0000256" key="1">
    <source>
        <dbReference type="SAM" id="Phobius"/>
    </source>
</evidence>
<feature type="transmembrane region" description="Helical" evidence="1">
    <location>
        <begin position="133"/>
        <end position="151"/>
    </location>
</feature>
<sequence length="166" mass="18792">MLQSIPSQYMLVGSTVAVVFMGIMMMFIRARSAKKPASARKIIIPPIAMSTGALMFCFDYFRVPWPQVFEVVIVGVIFSTVLIATSKFHIVDGEVYLKPSKAFFFILIGLLIIRTVVKVYLSNTIHLGELGGIFFLLAYSMIAPWRIAMLIQYKKLEKQLHLQQQP</sequence>
<name>A0A143HB56_9BACL</name>
<dbReference type="PIRSF" id="PIRSF021441">
    <property type="entry name" value="DUF1453"/>
    <property type="match status" value="1"/>
</dbReference>
<dbReference type="KEGG" id="rst:ATY39_05445"/>
<feature type="transmembrane region" description="Helical" evidence="1">
    <location>
        <begin position="12"/>
        <end position="30"/>
    </location>
</feature>
<accession>A0A143HB56</accession>
<dbReference type="InterPro" id="IPR058247">
    <property type="entry name" value="DUF1453"/>
</dbReference>
<dbReference type="STRING" id="241244.ATY39_05445"/>
<keyword evidence="3" id="KW-1185">Reference proteome</keyword>